<dbReference type="PROSITE" id="PS00788">
    <property type="entry name" value="CHORISMATE_SYNTHASE_2"/>
    <property type="match status" value="1"/>
</dbReference>
<dbReference type="PANTHER" id="PTHR21085:SF0">
    <property type="entry name" value="CHORISMATE SYNTHASE"/>
    <property type="match status" value="1"/>
</dbReference>
<evidence type="ECO:0000256" key="7">
    <source>
        <dbReference type="ARBA" id="ARBA00023239"/>
    </source>
</evidence>
<dbReference type="EC" id="4.2.3.5" evidence="4 9"/>
<dbReference type="FunFam" id="3.60.150.10:FF:000003">
    <property type="entry name" value="Chorismate synthase"/>
    <property type="match status" value="1"/>
</dbReference>
<dbReference type="InterPro" id="IPR020541">
    <property type="entry name" value="Chorismate_synthase_CS"/>
</dbReference>
<proteinExistence type="inferred from homology"/>
<evidence type="ECO:0000256" key="1">
    <source>
        <dbReference type="ARBA" id="ARBA00001852"/>
    </source>
</evidence>
<dbReference type="GO" id="GO:0008652">
    <property type="term" value="P:amino acid biosynthetic process"/>
    <property type="evidence" value="ECO:0007669"/>
    <property type="project" value="UniProtKB-KW"/>
</dbReference>
<comment type="caution">
    <text evidence="11">The sequence shown here is derived from an EMBL/GenBank/DDBJ whole genome shotgun (WGS) entry which is preliminary data.</text>
</comment>
<keyword evidence="5 9" id="KW-0028">Amino-acid biosynthesis</keyword>
<accession>A0A8J2SL65</accession>
<feature type="signal peptide" evidence="10">
    <location>
        <begin position="1"/>
        <end position="18"/>
    </location>
</feature>
<dbReference type="SUPFAM" id="SSF103263">
    <property type="entry name" value="Chorismate synthase, AroC"/>
    <property type="match status" value="1"/>
</dbReference>
<comment type="catalytic activity">
    <reaction evidence="1 9">
        <text>5-O-(1-carboxyvinyl)-3-phosphoshikimate = chorismate + phosphate</text>
        <dbReference type="Rhea" id="RHEA:21020"/>
        <dbReference type="ChEBI" id="CHEBI:29748"/>
        <dbReference type="ChEBI" id="CHEBI:43474"/>
        <dbReference type="ChEBI" id="CHEBI:57701"/>
        <dbReference type="EC" id="4.2.3.5"/>
    </reaction>
</comment>
<dbReference type="UniPathway" id="UPA00053">
    <property type="reaction ID" value="UER00090"/>
</dbReference>
<dbReference type="CDD" id="cd07304">
    <property type="entry name" value="Chorismate_synthase"/>
    <property type="match status" value="1"/>
</dbReference>
<dbReference type="PROSITE" id="PS00787">
    <property type="entry name" value="CHORISMATE_SYNTHASE_1"/>
    <property type="match status" value="1"/>
</dbReference>
<evidence type="ECO:0000256" key="8">
    <source>
        <dbReference type="ARBA" id="ARBA00053861"/>
    </source>
</evidence>
<evidence type="ECO:0000256" key="4">
    <source>
        <dbReference type="ARBA" id="ARBA00013036"/>
    </source>
</evidence>
<gene>
    <name evidence="11" type="ORF">PECAL_4P23620</name>
</gene>
<evidence type="ECO:0000256" key="3">
    <source>
        <dbReference type="ARBA" id="ARBA00008014"/>
    </source>
</evidence>
<dbReference type="PANTHER" id="PTHR21085">
    <property type="entry name" value="CHORISMATE SYNTHASE"/>
    <property type="match status" value="1"/>
</dbReference>
<keyword evidence="10" id="KW-0732">Signal</keyword>
<evidence type="ECO:0000313" key="11">
    <source>
        <dbReference type="EMBL" id="CAH0375043.1"/>
    </source>
</evidence>
<keyword evidence="6 9" id="KW-0057">Aromatic amino acid biosynthesis</keyword>
<evidence type="ECO:0000256" key="9">
    <source>
        <dbReference type="RuleBase" id="RU000605"/>
    </source>
</evidence>
<keyword evidence="7 9" id="KW-0456">Lyase</keyword>
<dbReference type="GO" id="GO:0005829">
    <property type="term" value="C:cytosol"/>
    <property type="evidence" value="ECO:0007669"/>
    <property type="project" value="TreeGrafter"/>
</dbReference>
<comment type="pathway">
    <text evidence="2 9">Metabolic intermediate biosynthesis; chorismate biosynthesis; chorismate from D-erythrose 4-phosphate and phosphoenolpyruvate: step 7/7.</text>
</comment>
<dbReference type="EMBL" id="CAKKNE010000004">
    <property type="protein sequence ID" value="CAH0375043.1"/>
    <property type="molecule type" value="Genomic_DNA"/>
</dbReference>
<dbReference type="InterPro" id="IPR035904">
    <property type="entry name" value="Chorismate_synth_AroC_sf"/>
</dbReference>
<evidence type="ECO:0000256" key="6">
    <source>
        <dbReference type="ARBA" id="ARBA00023141"/>
    </source>
</evidence>
<dbReference type="PIRSF" id="PIRSF001456">
    <property type="entry name" value="Chorismate_synth"/>
    <property type="match status" value="1"/>
</dbReference>
<evidence type="ECO:0000313" key="12">
    <source>
        <dbReference type="Proteomes" id="UP000789595"/>
    </source>
</evidence>
<dbReference type="Gene3D" id="3.60.150.10">
    <property type="entry name" value="Chorismate synthase AroC"/>
    <property type="match status" value="1"/>
</dbReference>
<dbReference type="OrthoDB" id="1721239at2759"/>
<dbReference type="HAMAP" id="MF_00300">
    <property type="entry name" value="Chorismate_synth"/>
    <property type="match status" value="1"/>
</dbReference>
<dbReference type="Proteomes" id="UP000789595">
    <property type="component" value="Unassembled WGS sequence"/>
</dbReference>
<sequence>MASSTRLALLALAMSASGLVAPGRQRAQIRMGMGNSFGRCFRISTWGESHGGGVGVVVDGCPPRVPLTEEPVQFELNRRRPGQSRLTTPRNESDTVEILSGVDKESGVTLGTPIAMLVRNKDQKSNDYDTMAKAYRPSHADATYDAKYGVRAVAGGGRSSARETIGRVAGGAVAREVLKLYSGVEVLAYVQAVQDVRMPEDFDRDSVTLEDVEASMVRCPHAETAEKMIERIDQIRRGGNSIGGVVECVAYNVPAGLGAPVFDKLEAELAKACMSLPASKGFEIGSGFGGTLLAGKDHNDEFYVDANGRTRTRSNRSGGVQGGISNGETIWVRVAFKPTSTIGQLQNTVTRDGQETELRGKGRHDPCVLPRAAPMVESMVALVLADALMQQKAQCDLLEFQEPSGFNALGATPPKEVGVVAAP</sequence>
<comment type="function">
    <text evidence="8">Catalyzes the last common step of the biosynthesis of aromatic amino acids, produced via the shikimic acid pathway.</text>
</comment>
<dbReference type="GO" id="GO:0010181">
    <property type="term" value="F:FMN binding"/>
    <property type="evidence" value="ECO:0007669"/>
    <property type="project" value="TreeGrafter"/>
</dbReference>
<dbReference type="Pfam" id="PF01264">
    <property type="entry name" value="Chorismate_synt"/>
    <property type="match status" value="1"/>
</dbReference>
<dbReference type="GO" id="GO:0004107">
    <property type="term" value="F:chorismate synthase activity"/>
    <property type="evidence" value="ECO:0007669"/>
    <property type="project" value="UniProtKB-EC"/>
</dbReference>
<dbReference type="NCBIfam" id="TIGR00033">
    <property type="entry name" value="aroC"/>
    <property type="match status" value="1"/>
</dbReference>
<organism evidence="11 12">
    <name type="scientific">Pelagomonas calceolata</name>
    <dbReference type="NCBI Taxonomy" id="35677"/>
    <lineage>
        <taxon>Eukaryota</taxon>
        <taxon>Sar</taxon>
        <taxon>Stramenopiles</taxon>
        <taxon>Ochrophyta</taxon>
        <taxon>Pelagophyceae</taxon>
        <taxon>Pelagomonadales</taxon>
        <taxon>Pelagomonadaceae</taxon>
        <taxon>Pelagomonas</taxon>
    </lineage>
</organism>
<name>A0A8J2SL65_9STRA</name>
<evidence type="ECO:0000256" key="10">
    <source>
        <dbReference type="SAM" id="SignalP"/>
    </source>
</evidence>
<dbReference type="GO" id="GO:0009423">
    <property type="term" value="P:chorismate biosynthetic process"/>
    <property type="evidence" value="ECO:0007669"/>
    <property type="project" value="UniProtKB-UniPathway"/>
</dbReference>
<dbReference type="AlphaFoldDB" id="A0A8J2SL65"/>
<evidence type="ECO:0000256" key="5">
    <source>
        <dbReference type="ARBA" id="ARBA00022605"/>
    </source>
</evidence>
<protein>
    <recommendedName>
        <fullName evidence="4 9">Chorismate synthase</fullName>
        <ecNumber evidence="4 9">4.2.3.5</ecNumber>
    </recommendedName>
</protein>
<dbReference type="NCBIfam" id="NF003793">
    <property type="entry name" value="PRK05382.1"/>
    <property type="match status" value="1"/>
</dbReference>
<comment type="cofactor">
    <cofactor evidence="9">
        <name>FMNH2</name>
        <dbReference type="ChEBI" id="CHEBI:57618"/>
    </cofactor>
    <text evidence="9">Reduced FMN (FMNH(2)).</text>
</comment>
<dbReference type="GO" id="GO:0009073">
    <property type="term" value="P:aromatic amino acid family biosynthetic process"/>
    <property type="evidence" value="ECO:0007669"/>
    <property type="project" value="UniProtKB-KW"/>
</dbReference>
<keyword evidence="12" id="KW-1185">Reference proteome</keyword>
<reference evidence="11" key="1">
    <citation type="submission" date="2021-11" db="EMBL/GenBank/DDBJ databases">
        <authorList>
            <consortium name="Genoscope - CEA"/>
            <person name="William W."/>
        </authorList>
    </citation>
    <scope>NUCLEOTIDE SEQUENCE</scope>
</reference>
<evidence type="ECO:0000256" key="2">
    <source>
        <dbReference type="ARBA" id="ARBA00005044"/>
    </source>
</evidence>
<comment type="similarity">
    <text evidence="3 9">Belongs to the chorismate synthase family.</text>
</comment>
<feature type="chain" id="PRO_5035301376" description="Chorismate synthase" evidence="10">
    <location>
        <begin position="19"/>
        <end position="423"/>
    </location>
</feature>
<dbReference type="PROSITE" id="PS00789">
    <property type="entry name" value="CHORISMATE_SYNTHASE_3"/>
    <property type="match status" value="1"/>
</dbReference>
<dbReference type="InterPro" id="IPR000453">
    <property type="entry name" value="Chorismate_synth"/>
</dbReference>